<dbReference type="Proteomes" id="UP001500603">
    <property type="component" value="Unassembled WGS sequence"/>
</dbReference>
<feature type="transmembrane region" description="Helical" evidence="6">
    <location>
        <begin position="476"/>
        <end position="495"/>
    </location>
</feature>
<feature type="transmembrane region" description="Helical" evidence="6">
    <location>
        <begin position="105"/>
        <end position="127"/>
    </location>
</feature>
<feature type="transmembrane region" description="Helical" evidence="6">
    <location>
        <begin position="404"/>
        <end position="423"/>
    </location>
</feature>
<keyword evidence="3 6" id="KW-1133">Transmembrane helix</keyword>
<reference evidence="9" key="1">
    <citation type="journal article" date="2019" name="Int. J. Syst. Evol. Microbiol.">
        <title>The Global Catalogue of Microorganisms (GCM) 10K type strain sequencing project: providing services to taxonomists for standard genome sequencing and annotation.</title>
        <authorList>
            <consortium name="The Broad Institute Genomics Platform"/>
            <consortium name="The Broad Institute Genome Sequencing Center for Infectious Disease"/>
            <person name="Wu L."/>
            <person name="Ma J."/>
        </authorList>
    </citation>
    <scope>NUCLEOTIDE SEQUENCE [LARGE SCALE GENOMIC DNA]</scope>
    <source>
        <strain evidence="9">JCM 18298</strain>
    </source>
</reference>
<keyword evidence="9" id="KW-1185">Reference proteome</keyword>
<dbReference type="Pfam" id="PF07690">
    <property type="entry name" value="MFS_1"/>
    <property type="match status" value="1"/>
</dbReference>
<feature type="transmembrane region" description="Helical" evidence="6">
    <location>
        <begin position="332"/>
        <end position="349"/>
    </location>
</feature>
<feature type="transmembrane region" description="Helical" evidence="6">
    <location>
        <begin position="14"/>
        <end position="33"/>
    </location>
</feature>
<evidence type="ECO:0000256" key="3">
    <source>
        <dbReference type="ARBA" id="ARBA00022989"/>
    </source>
</evidence>
<keyword evidence="4 6" id="KW-0472">Membrane</keyword>
<evidence type="ECO:0000256" key="1">
    <source>
        <dbReference type="ARBA" id="ARBA00004651"/>
    </source>
</evidence>
<feature type="transmembrane region" description="Helical" evidence="6">
    <location>
        <begin position="269"/>
        <end position="295"/>
    </location>
</feature>
<proteinExistence type="predicted"/>
<sequence>MELTTTRLSATQRWTLVVASLAVTLVIASMAALYTALPEIAGATGSTQKELTWIIDGYTLALACLVLPAGALGDRYGRRVVLIVGLCVFAAASSVPLLVNDPTWLIGTRALAGAGAAFVMPSTLSLLTASFPEERRGGAIGLWAGMAGAGAILGIIGSGLLLEYWSWTSIFLGMSLAGLALLAAAFTVPESVDEQRPALDLWGSAAVAAAVGLVVVAAIEAPTRGWLSPVVLGGFLGGAVAAGLFVWIESRVAHPLLDIKLFAERGFGSGTMVVTIQFMVSFGSFMVIVQFLQLILGYRPLISAVVLAPMMVPMVLIAVFIPRFAERFGPRLPMSIGLAVIGISFLTLARLDIHSTYFDLLWSLLIMSAGVGLCTSPATAAIVTGTPVEKHGVAAAVNDAAREIGAAIGIAVAGSILAAGYSHRIAPALPLVPEAARGPVGDSLAATLEITGRIGPAGDQLAELAKISFLHGAGQAAIALGICALAAAAVVAFWAPGRRREPDASAKSDASQVDSAKAPVPN</sequence>
<feature type="domain" description="Major facilitator superfamily (MFS) profile" evidence="7">
    <location>
        <begin position="15"/>
        <end position="499"/>
    </location>
</feature>
<gene>
    <name evidence="8" type="ORF">GCM10023318_25750</name>
</gene>
<evidence type="ECO:0000256" key="5">
    <source>
        <dbReference type="SAM" id="MobiDB-lite"/>
    </source>
</evidence>
<dbReference type="PANTHER" id="PTHR42718:SF42">
    <property type="entry name" value="EXPORT PROTEIN"/>
    <property type="match status" value="1"/>
</dbReference>
<accession>A0ABP9KBZ6</accession>
<name>A0ABP9KBZ6_9NOCA</name>
<dbReference type="EMBL" id="BAABJM010000002">
    <property type="protein sequence ID" value="GAA5052729.1"/>
    <property type="molecule type" value="Genomic_DNA"/>
</dbReference>
<dbReference type="Gene3D" id="1.20.1250.20">
    <property type="entry name" value="MFS general substrate transporter like domains"/>
    <property type="match status" value="1"/>
</dbReference>
<dbReference type="SUPFAM" id="SSF103473">
    <property type="entry name" value="MFS general substrate transporter"/>
    <property type="match status" value="1"/>
</dbReference>
<dbReference type="InterPro" id="IPR020846">
    <property type="entry name" value="MFS_dom"/>
</dbReference>
<dbReference type="Gene3D" id="1.20.1720.10">
    <property type="entry name" value="Multidrug resistance protein D"/>
    <property type="match status" value="1"/>
</dbReference>
<feature type="transmembrane region" description="Helical" evidence="6">
    <location>
        <begin position="80"/>
        <end position="99"/>
    </location>
</feature>
<evidence type="ECO:0000259" key="7">
    <source>
        <dbReference type="PROSITE" id="PS50850"/>
    </source>
</evidence>
<feature type="transmembrane region" description="Helical" evidence="6">
    <location>
        <begin position="139"/>
        <end position="161"/>
    </location>
</feature>
<feature type="transmembrane region" description="Helical" evidence="6">
    <location>
        <begin position="301"/>
        <end position="320"/>
    </location>
</feature>
<feature type="transmembrane region" description="Helical" evidence="6">
    <location>
        <begin position="53"/>
        <end position="73"/>
    </location>
</feature>
<dbReference type="RefSeq" id="WP_345495525.1">
    <property type="nucleotide sequence ID" value="NZ_BAABJM010000002.1"/>
</dbReference>
<dbReference type="InterPro" id="IPR036259">
    <property type="entry name" value="MFS_trans_sf"/>
</dbReference>
<dbReference type="InterPro" id="IPR011701">
    <property type="entry name" value="MFS"/>
</dbReference>
<comment type="caution">
    <text evidence="8">The sequence shown here is derived from an EMBL/GenBank/DDBJ whole genome shotgun (WGS) entry which is preliminary data.</text>
</comment>
<evidence type="ECO:0000256" key="6">
    <source>
        <dbReference type="SAM" id="Phobius"/>
    </source>
</evidence>
<evidence type="ECO:0000313" key="9">
    <source>
        <dbReference type="Proteomes" id="UP001500603"/>
    </source>
</evidence>
<dbReference type="CDD" id="cd17321">
    <property type="entry name" value="MFS_MMR_MDR_like"/>
    <property type="match status" value="1"/>
</dbReference>
<dbReference type="PANTHER" id="PTHR42718">
    <property type="entry name" value="MAJOR FACILITATOR SUPERFAMILY MULTIDRUG TRANSPORTER MFSC"/>
    <property type="match status" value="1"/>
</dbReference>
<protein>
    <submittedName>
        <fullName evidence="8">MFS transporter</fullName>
    </submittedName>
</protein>
<feature type="transmembrane region" description="Helical" evidence="6">
    <location>
        <begin position="167"/>
        <end position="187"/>
    </location>
</feature>
<evidence type="ECO:0000256" key="4">
    <source>
        <dbReference type="ARBA" id="ARBA00023136"/>
    </source>
</evidence>
<evidence type="ECO:0000256" key="2">
    <source>
        <dbReference type="ARBA" id="ARBA00022692"/>
    </source>
</evidence>
<dbReference type="PROSITE" id="PS50850">
    <property type="entry name" value="MFS"/>
    <property type="match status" value="1"/>
</dbReference>
<feature type="region of interest" description="Disordered" evidence="5">
    <location>
        <begin position="499"/>
        <end position="522"/>
    </location>
</feature>
<keyword evidence="2 6" id="KW-0812">Transmembrane</keyword>
<evidence type="ECO:0000313" key="8">
    <source>
        <dbReference type="EMBL" id="GAA5052729.1"/>
    </source>
</evidence>
<organism evidence="8 9">
    <name type="scientific">Nocardia callitridis</name>
    <dbReference type="NCBI Taxonomy" id="648753"/>
    <lineage>
        <taxon>Bacteria</taxon>
        <taxon>Bacillati</taxon>
        <taxon>Actinomycetota</taxon>
        <taxon>Actinomycetes</taxon>
        <taxon>Mycobacteriales</taxon>
        <taxon>Nocardiaceae</taxon>
        <taxon>Nocardia</taxon>
    </lineage>
</organism>
<feature type="transmembrane region" description="Helical" evidence="6">
    <location>
        <begin position="225"/>
        <end position="248"/>
    </location>
</feature>
<comment type="subcellular location">
    <subcellularLocation>
        <location evidence="1">Cell membrane</location>
        <topology evidence="1">Multi-pass membrane protein</topology>
    </subcellularLocation>
</comment>
<feature type="transmembrane region" description="Helical" evidence="6">
    <location>
        <begin position="361"/>
        <end position="383"/>
    </location>
</feature>
<feature type="transmembrane region" description="Helical" evidence="6">
    <location>
        <begin position="199"/>
        <end position="219"/>
    </location>
</feature>